<dbReference type="RefSeq" id="XP_060291054.1">
    <property type="nucleotide sequence ID" value="XM_060446815.1"/>
</dbReference>
<evidence type="ECO:0000313" key="2">
    <source>
        <dbReference type="Proteomes" id="UP001172101"/>
    </source>
</evidence>
<sequence length="126" mass="14004">MEGARFHGFTPKAANWCFNIREKEYDWIRPKLTFNVDKAGIIAGFGERTYLLLQGTSETKKAYLKSDQGRGWSPPSSNASVPGASYSTRASFLKGKAFKHRSLKRKCRKSATGASLLQKRAGLITT</sequence>
<dbReference type="GeneID" id="85330085"/>
<organism evidence="1 2">
    <name type="scientific">Lasiosphaeria miniovina</name>
    <dbReference type="NCBI Taxonomy" id="1954250"/>
    <lineage>
        <taxon>Eukaryota</taxon>
        <taxon>Fungi</taxon>
        <taxon>Dikarya</taxon>
        <taxon>Ascomycota</taxon>
        <taxon>Pezizomycotina</taxon>
        <taxon>Sordariomycetes</taxon>
        <taxon>Sordariomycetidae</taxon>
        <taxon>Sordariales</taxon>
        <taxon>Lasiosphaeriaceae</taxon>
        <taxon>Lasiosphaeria</taxon>
    </lineage>
</organism>
<dbReference type="Proteomes" id="UP001172101">
    <property type="component" value="Unassembled WGS sequence"/>
</dbReference>
<dbReference type="AlphaFoldDB" id="A0AA39ZYJ5"/>
<proteinExistence type="predicted"/>
<name>A0AA39ZYJ5_9PEZI</name>
<dbReference type="EMBL" id="JAUIRO010000007">
    <property type="protein sequence ID" value="KAK0705960.1"/>
    <property type="molecule type" value="Genomic_DNA"/>
</dbReference>
<evidence type="ECO:0000313" key="1">
    <source>
        <dbReference type="EMBL" id="KAK0705960.1"/>
    </source>
</evidence>
<gene>
    <name evidence="1" type="ORF">B0T26DRAFT_788191</name>
</gene>
<comment type="caution">
    <text evidence="1">The sequence shown here is derived from an EMBL/GenBank/DDBJ whole genome shotgun (WGS) entry which is preliminary data.</text>
</comment>
<keyword evidence="2" id="KW-1185">Reference proteome</keyword>
<reference evidence="1" key="1">
    <citation type="submission" date="2023-06" db="EMBL/GenBank/DDBJ databases">
        <title>Genome-scale phylogeny and comparative genomics of the fungal order Sordariales.</title>
        <authorList>
            <consortium name="Lawrence Berkeley National Laboratory"/>
            <person name="Hensen N."/>
            <person name="Bonometti L."/>
            <person name="Westerberg I."/>
            <person name="Brannstrom I.O."/>
            <person name="Guillou S."/>
            <person name="Cros-Aarteil S."/>
            <person name="Calhoun S."/>
            <person name="Haridas S."/>
            <person name="Kuo A."/>
            <person name="Mondo S."/>
            <person name="Pangilinan J."/>
            <person name="Riley R."/>
            <person name="LaButti K."/>
            <person name="Andreopoulos B."/>
            <person name="Lipzen A."/>
            <person name="Chen C."/>
            <person name="Yanf M."/>
            <person name="Daum C."/>
            <person name="Ng V."/>
            <person name="Clum A."/>
            <person name="Steindorff A."/>
            <person name="Ohm R."/>
            <person name="Martin F."/>
            <person name="Silar P."/>
            <person name="Natvig D."/>
            <person name="Lalanne C."/>
            <person name="Gautier V."/>
            <person name="Ament-velasquez S.L."/>
            <person name="Kruys A."/>
            <person name="Hutchinson M.I."/>
            <person name="Powell A.J."/>
            <person name="Barry K."/>
            <person name="Miller A.N."/>
            <person name="Grigoriev I.V."/>
            <person name="Debuchy R."/>
            <person name="Gladieux P."/>
            <person name="Thoren M.H."/>
            <person name="Johannesson H."/>
        </authorList>
    </citation>
    <scope>NUCLEOTIDE SEQUENCE</scope>
    <source>
        <strain evidence="1">SMH2392-1A</strain>
    </source>
</reference>
<accession>A0AA39ZYJ5</accession>
<protein>
    <submittedName>
        <fullName evidence="1">Uncharacterized protein</fullName>
    </submittedName>
</protein>